<accession>A0AAQ4D106</accession>
<comment type="caution">
    <text evidence="11">The sequence shown here is derived from an EMBL/GenBank/DDBJ whole genome shotgun (WGS) entry which is preliminary data.</text>
</comment>
<evidence type="ECO:0000256" key="5">
    <source>
        <dbReference type="ARBA" id="ARBA00022786"/>
    </source>
</evidence>
<evidence type="ECO:0000256" key="9">
    <source>
        <dbReference type="HAMAP-Rule" id="MF_03122"/>
    </source>
</evidence>
<dbReference type="InterPro" id="IPR008979">
    <property type="entry name" value="Galactose-bd-like_sf"/>
</dbReference>
<dbReference type="GO" id="GO:0005680">
    <property type="term" value="C:anaphase-promoting complex"/>
    <property type="evidence" value="ECO:0007669"/>
    <property type="project" value="InterPro"/>
</dbReference>
<comment type="similarity">
    <text evidence="1">Belongs to the APC10 family.</text>
</comment>
<dbReference type="PANTHER" id="PTHR11830">
    <property type="entry name" value="40S RIBOSOMAL PROTEIN S3A"/>
    <property type="match status" value="1"/>
</dbReference>
<dbReference type="SMART" id="SM01337">
    <property type="entry name" value="APC10"/>
    <property type="match status" value="1"/>
</dbReference>
<organism evidence="11 12">
    <name type="scientific">Amblyomma americanum</name>
    <name type="common">Lone star tick</name>
    <dbReference type="NCBI Taxonomy" id="6943"/>
    <lineage>
        <taxon>Eukaryota</taxon>
        <taxon>Metazoa</taxon>
        <taxon>Ecdysozoa</taxon>
        <taxon>Arthropoda</taxon>
        <taxon>Chelicerata</taxon>
        <taxon>Arachnida</taxon>
        <taxon>Acari</taxon>
        <taxon>Parasitiformes</taxon>
        <taxon>Ixodida</taxon>
        <taxon>Ixodoidea</taxon>
        <taxon>Ixodidae</taxon>
        <taxon>Amblyomminae</taxon>
        <taxon>Amblyomma</taxon>
    </lineage>
</organism>
<keyword evidence="8" id="KW-0131">Cell cycle</keyword>
<keyword evidence="4" id="KW-0498">Mitosis</keyword>
<dbReference type="GO" id="GO:0003735">
    <property type="term" value="F:structural constituent of ribosome"/>
    <property type="evidence" value="ECO:0007669"/>
    <property type="project" value="UniProtKB-UniRule"/>
</dbReference>
<feature type="initiator methionine" description="Removed" evidence="9">
    <location>
        <position position="1"/>
    </location>
</feature>
<evidence type="ECO:0000256" key="4">
    <source>
        <dbReference type="ARBA" id="ARBA00022776"/>
    </source>
</evidence>
<keyword evidence="3" id="KW-0132">Cell division</keyword>
<dbReference type="Proteomes" id="UP001321473">
    <property type="component" value="Unassembled WGS sequence"/>
</dbReference>
<evidence type="ECO:0000256" key="1">
    <source>
        <dbReference type="ARBA" id="ARBA00006762"/>
    </source>
</evidence>
<dbReference type="EMBL" id="JARKHS020036474">
    <property type="protein sequence ID" value="KAK8756146.1"/>
    <property type="molecule type" value="Genomic_DNA"/>
</dbReference>
<evidence type="ECO:0000313" key="12">
    <source>
        <dbReference type="Proteomes" id="UP001321473"/>
    </source>
</evidence>
<keyword evidence="5" id="KW-0833">Ubl conjugation pathway</keyword>
<evidence type="ECO:0000256" key="8">
    <source>
        <dbReference type="ARBA" id="ARBA00023306"/>
    </source>
</evidence>
<sequence length="577" mass="64257">MAVGKNKGLSKGGKKGVKKKIVDPFTRKDWYDVKAPTMYTVRNIGKTFVNRTQGTKIASEGLKGRVFEVSQADLTNGEDAFRKFRLIAEEVQGRNVLTNFHGMDLTTDKLRSMVKKWQTLIEATVDVRTTDGYLLRMFCIGFTKKCANQLKKTCYAQHNQVRLIRKKMTEMMILEVSSTSLKEVVNKLIPGSIGKDIEKSCQHIYPLHDVLIRKVKVLKKPKFELGKLLELHGEGTGKGGASTTATAAKGEEGVKYNGDDYPSRQVGGTGSDDRISADVTNTLFLESSLSMSRFWCSCLLACGATVARFCTVWLHVGNVGPSVVSARKICCERPRVGSVTREHGIPADQPLHCACCRNSIVTIRRHLCGSCRQDLPTRTSRACEHCAPSYPLTAMNSGYVRDSLSLEREGKVREVGAQAVWSLSSCKPGFGVDQLRDNCLDTYWQSDGPQPHLVNIQFRRKTTIQGICIYADYKLDESYTPNRISVRVGSSFHDLQELEAVDLNEPTGWVHIATRDSAGRPVRTFFIQIAVLSNHQNGRDTHLRQIKVHSPVQQSCVSVLPNVNFTSVECRAFSTIR</sequence>
<dbReference type="InterPro" id="IPR004939">
    <property type="entry name" value="APC_su10/DOC_dom"/>
</dbReference>
<dbReference type="Gene3D" id="2.60.120.260">
    <property type="entry name" value="Galactose-binding domain-like"/>
    <property type="match status" value="1"/>
</dbReference>
<dbReference type="InterPro" id="IPR016901">
    <property type="entry name" value="APC10/Doc1"/>
</dbReference>
<keyword evidence="6 9" id="KW-0689">Ribosomal protein</keyword>
<keyword evidence="2 9" id="KW-0963">Cytoplasm</keyword>
<evidence type="ECO:0000256" key="3">
    <source>
        <dbReference type="ARBA" id="ARBA00022618"/>
    </source>
</evidence>
<dbReference type="HAMAP" id="MF_03122">
    <property type="entry name" value="Ribosomal_eS1_euk"/>
    <property type="match status" value="1"/>
</dbReference>
<gene>
    <name evidence="11" type="ORF">V5799_001152</name>
</gene>
<evidence type="ECO:0000256" key="6">
    <source>
        <dbReference type="ARBA" id="ARBA00022980"/>
    </source>
</evidence>
<name>A0AAQ4D106_AMBAM</name>
<dbReference type="GO" id="GO:0051301">
    <property type="term" value="P:cell division"/>
    <property type="evidence" value="ECO:0007669"/>
    <property type="project" value="UniProtKB-KW"/>
</dbReference>
<dbReference type="AlphaFoldDB" id="A0AAQ4D106"/>
<evidence type="ECO:0000256" key="7">
    <source>
        <dbReference type="ARBA" id="ARBA00023274"/>
    </source>
</evidence>
<dbReference type="PROSITE" id="PS51284">
    <property type="entry name" value="DOC"/>
    <property type="match status" value="1"/>
</dbReference>
<dbReference type="Pfam" id="PF03256">
    <property type="entry name" value="ANAPC10"/>
    <property type="match status" value="1"/>
</dbReference>
<keyword evidence="12" id="KW-1185">Reference proteome</keyword>
<comment type="subcellular location">
    <subcellularLocation>
        <location evidence="9">Cytoplasm</location>
    </subcellularLocation>
</comment>
<dbReference type="SMART" id="SM01397">
    <property type="entry name" value="Ribosomal_S3Ae"/>
    <property type="match status" value="1"/>
</dbReference>
<dbReference type="GO" id="GO:0006412">
    <property type="term" value="P:translation"/>
    <property type="evidence" value="ECO:0007669"/>
    <property type="project" value="UniProtKB-UniRule"/>
</dbReference>
<dbReference type="InterPro" id="IPR027500">
    <property type="entry name" value="Ribosomal_eS1_euk"/>
</dbReference>
<dbReference type="Pfam" id="PF01015">
    <property type="entry name" value="Ribosomal_S3Ae"/>
    <property type="match status" value="1"/>
</dbReference>
<comment type="subunit">
    <text evidence="9">Component of the small ribosomal subunit. Mature ribosomes consist of a small (40S) and a large (60S) subunit. The 40S subunit contains about 33 different proteins and 1 molecule of RNA (18S). The 60S subunit contains about 49 different proteins and 3 molecules of RNA (28S, 5.8S and 5S).</text>
</comment>
<dbReference type="GO" id="GO:0031145">
    <property type="term" value="P:anaphase-promoting complex-dependent catabolic process"/>
    <property type="evidence" value="ECO:0007669"/>
    <property type="project" value="InterPro"/>
</dbReference>
<reference evidence="11 12" key="1">
    <citation type="journal article" date="2023" name="Arcadia Sci">
        <title>De novo assembly of a long-read Amblyomma americanum tick genome.</title>
        <authorList>
            <person name="Chou S."/>
            <person name="Poskanzer K.E."/>
            <person name="Rollins M."/>
            <person name="Thuy-Boun P.S."/>
        </authorList>
    </citation>
    <scope>NUCLEOTIDE SEQUENCE [LARGE SCALE GENOMIC DNA]</scope>
    <source>
        <strain evidence="11">F_SG_1</strain>
        <tissue evidence="11">Salivary glands</tissue>
    </source>
</reference>
<dbReference type="SUPFAM" id="SSF49785">
    <property type="entry name" value="Galactose-binding domain-like"/>
    <property type="match status" value="1"/>
</dbReference>
<protein>
    <recommendedName>
        <fullName evidence="9">Small ribosomal subunit protein eS1</fullName>
    </recommendedName>
</protein>
<dbReference type="CDD" id="cd08366">
    <property type="entry name" value="APC10"/>
    <property type="match status" value="1"/>
</dbReference>
<comment type="similarity">
    <text evidence="9">Belongs to the eukaryotic ribosomal protein eS1 family.</text>
</comment>
<dbReference type="GO" id="GO:0022627">
    <property type="term" value="C:cytosolic small ribosomal subunit"/>
    <property type="evidence" value="ECO:0007669"/>
    <property type="project" value="UniProtKB-UniRule"/>
</dbReference>
<evidence type="ECO:0000313" key="11">
    <source>
        <dbReference type="EMBL" id="KAK8756146.1"/>
    </source>
</evidence>
<feature type="domain" description="DOC" evidence="10">
    <location>
        <begin position="391"/>
        <end position="575"/>
    </location>
</feature>
<dbReference type="InterPro" id="IPR001593">
    <property type="entry name" value="Ribosomal_eS1"/>
</dbReference>
<dbReference type="FunFam" id="2.60.120.260:FF:000019">
    <property type="entry name" value="Anaphase-promoting complex subunit 10"/>
    <property type="match status" value="1"/>
</dbReference>
<keyword evidence="7 9" id="KW-0687">Ribonucleoprotein</keyword>
<evidence type="ECO:0000259" key="10">
    <source>
        <dbReference type="PROSITE" id="PS51284"/>
    </source>
</evidence>
<evidence type="ECO:0000256" key="2">
    <source>
        <dbReference type="ARBA" id="ARBA00022490"/>
    </source>
</evidence>
<proteinExistence type="inferred from homology"/>